<keyword evidence="2" id="KW-1185">Reference proteome</keyword>
<organism evidence="1 2">
    <name type="scientific">Smittium culicis</name>
    <dbReference type="NCBI Taxonomy" id="133412"/>
    <lineage>
        <taxon>Eukaryota</taxon>
        <taxon>Fungi</taxon>
        <taxon>Fungi incertae sedis</taxon>
        <taxon>Zoopagomycota</taxon>
        <taxon>Kickxellomycotina</taxon>
        <taxon>Harpellomycetes</taxon>
        <taxon>Harpellales</taxon>
        <taxon>Legeriomycetaceae</taxon>
        <taxon>Smittium</taxon>
    </lineage>
</organism>
<name>A0A1R1WYE7_9FUNG</name>
<dbReference type="InterPro" id="IPR036691">
    <property type="entry name" value="Endo/exonu/phosph_ase_sf"/>
</dbReference>
<reference evidence="2" key="1">
    <citation type="submission" date="2017-01" db="EMBL/GenBank/DDBJ databases">
        <authorList>
            <person name="Wang Y."/>
            <person name="White M."/>
            <person name="Kvist S."/>
            <person name="Moncalvo J.-M."/>
        </authorList>
    </citation>
    <scope>NUCLEOTIDE SEQUENCE [LARGE SCALE GENOMIC DNA]</scope>
    <source>
        <strain evidence="2">ID-206-W2</strain>
    </source>
</reference>
<dbReference type="OrthoDB" id="10553145at2759"/>
<proteinExistence type="predicted"/>
<dbReference type="SUPFAM" id="SSF56219">
    <property type="entry name" value="DNase I-like"/>
    <property type="match status" value="1"/>
</dbReference>
<protein>
    <submittedName>
        <fullName evidence="1">Uncharacterized protein</fullName>
    </submittedName>
</protein>
<accession>A0A1R1WYE7</accession>
<dbReference type="Proteomes" id="UP000187429">
    <property type="component" value="Unassembled WGS sequence"/>
</dbReference>
<evidence type="ECO:0000313" key="1">
    <source>
        <dbReference type="EMBL" id="OMJ07409.1"/>
    </source>
</evidence>
<dbReference type="AlphaFoldDB" id="A0A1R1WYE7"/>
<gene>
    <name evidence="1" type="ORF">AYI69_g11467</name>
</gene>
<comment type="caution">
    <text evidence="1">The sequence shown here is derived from an EMBL/GenBank/DDBJ whole genome shotgun (WGS) entry which is preliminary data.</text>
</comment>
<sequence length="218" mass="24832">MAAPQQSLQQKLRSYTSGSAYKEVIGPAMYEEIREGGRSELARAKKTLEEKTRSTGNHQIIGSYVEMLGRKRKRGNEVDEGTRHKLPKHDYQPLVGEMRAAIVSLKDKGIHLMKYPRMRKVKSGLSDRLVSLSIRGFRGQRLEYFEMLRRLRPKVVMVQETLVKRKDWAITIPGYEVFQDCAREGPNHGVLLGIYKGHVAQKIPGIEGKLLVAQAQLY</sequence>
<dbReference type="EMBL" id="LSSM01007660">
    <property type="protein sequence ID" value="OMJ07409.1"/>
    <property type="molecule type" value="Genomic_DNA"/>
</dbReference>
<evidence type="ECO:0000313" key="2">
    <source>
        <dbReference type="Proteomes" id="UP000187429"/>
    </source>
</evidence>